<dbReference type="EMBL" id="PSVT01000045">
    <property type="protein sequence ID" value="PPH73118.1"/>
    <property type="molecule type" value="Genomic_DNA"/>
</dbReference>
<name>A0ABD6W7U8_RATRA</name>
<keyword evidence="4" id="KW-1185">Reference proteome</keyword>
<reference evidence="3 4" key="1">
    <citation type="submission" date="2018-02" db="EMBL/GenBank/DDBJ databases">
        <title>Bacteriophage NCPPB3778 and a type I-E CRISPR drive the evolution of the US Biological Select Agent, Rathayibacter toxicus.</title>
        <authorList>
            <person name="Davis E.W.II."/>
            <person name="Tabima J.F."/>
            <person name="Weisberg A.J."/>
            <person name="Lopes L.D."/>
            <person name="Wiseman M.S."/>
            <person name="Wiseman M.S."/>
            <person name="Pupko T."/>
            <person name="Belcher M.S."/>
            <person name="Sechler A.J."/>
            <person name="Tancos M.A."/>
            <person name="Schroeder B.K."/>
            <person name="Murray T.D."/>
            <person name="Luster D.G."/>
            <person name="Schneider W.L."/>
            <person name="Rogers E."/>
            <person name="Andreote F.D."/>
            <person name="Grunwald N.J."/>
            <person name="Putnam M.L."/>
            <person name="Chang J.H."/>
        </authorList>
    </citation>
    <scope>NUCLEOTIDE SEQUENCE [LARGE SCALE GENOMIC DNA]</scope>
    <source>
        <strain evidence="2 4">AY1D6</strain>
        <strain evidence="1 3">AY1I9</strain>
    </source>
</reference>
<proteinExistence type="predicted"/>
<evidence type="ECO:0000313" key="4">
    <source>
        <dbReference type="Proteomes" id="UP000239698"/>
    </source>
</evidence>
<evidence type="ECO:0000313" key="2">
    <source>
        <dbReference type="EMBL" id="PPH73118.1"/>
    </source>
</evidence>
<sequence length="86" mass="9070">MQPLFVGASALATAGVRWVAVTATGSTFFVAVGLTAWGTPMGEAGWGGIVERVMPQIPALQPVTRSNYKFMKQLSAEMPARACTPQ</sequence>
<evidence type="ECO:0000313" key="1">
    <source>
        <dbReference type="EMBL" id="PPF13810.1"/>
    </source>
</evidence>
<evidence type="ECO:0000313" key="3">
    <source>
        <dbReference type="Proteomes" id="UP000237881"/>
    </source>
</evidence>
<protein>
    <submittedName>
        <fullName evidence="1">Uncharacterized protein</fullName>
    </submittedName>
</protein>
<dbReference type="RefSeq" id="WP_097166837.1">
    <property type="nucleotide sequence ID" value="NZ_PSUD01000018.1"/>
</dbReference>
<gene>
    <name evidence="1" type="ORF">C5C04_08995</name>
    <name evidence="2" type="ORF">C5C40_14110</name>
</gene>
<comment type="caution">
    <text evidence="1">The sequence shown here is derived from an EMBL/GenBank/DDBJ whole genome shotgun (WGS) entry which is preliminary data.</text>
</comment>
<dbReference type="KEGG" id="rry:C1O28_14205"/>
<dbReference type="AlphaFoldDB" id="A0ABD6W7U8"/>
<organism evidence="1 3">
    <name type="scientific">Rathayibacter rathayi</name>
    <name type="common">Corynebacterium rathayi</name>
    <dbReference type="NCBI Taxonomy" id="33887"/>
    <lineage>
        <taxon>Bacteria</taxon>
        <taxon>Bacillati</taxon>
        <taxon>Actinomycetota</taxon>
        <taxon>Actinomycetes</taxon>
        <taxon>Micrococcales</taxon>
        <taxon>Microbacteriaceae</taxon>
        <taxon>Rathayibacter</taxon>
    </lineage>
</organism>
<dbReference type="Proteomes" id="UP000237881">
    <property type="component" value="Unassembled WGS sequence"/>
</dbReference>
<dbReference type="Proteomes" id="UP000239698">
    <property type="component" value="Unassembled WGS sequence"/>
</dbReference>
<dbReference type="EMBL" id="PSUL01000018">
    <property type="protein sequence ID" value="PPF13810.1"/>
    <property type="molecule type" value="Genomic_DNA"/>
</dbReference>
<accession>A0ABD6W7U8</accession>